<protein>
    <recommendedName>
        <fullName evidence="5">Glycine zipper domain-containing protein</fullName>
    </recommendedName>
</protein>
<evidence type="ECO:0000313" key="3">
    <source>
        <dbReference type="EMBL" id="MPR28406.1"/>
    </source>
</evidence>
<reference evidence="3 4" key="1">
    <citation type="journal article" date="2019" name="Syst. Appl. Microbiol.">
        <title>Microvirga tunisiensis sp. nov., a root nodule symbiotic bacterium isolated from Lupinus micranthus and L. luteus grown in Northern Tunisia.</title>
        <authorList>
            <person name="Msaddak A."/>
            <person name="Rejili M."/>
            <person name="Duran D."/>
            <person name="Mars M."/>
            <person name="Palacios J.M."/>
            <person name="Ruiz-Argueso T."/>
            <person name="Rey L."/>
            <person name="Imperial J."/>
        </authorList>
    </citation>
    <scope>NUCLEOTIDE SEQUENCE [LARGE SCALE GENOMIC DNA]</scope>
    <source>
        <strain evidence="3 4">Lmie10</strain>
    </source>
</reference>
<dbReference type="RefSeq" id="WP_152714698.1">
    <property type="nucleotide sequence ID" value="NZ_VOSJ01000142.1"/>
</dbReference>
<accession>A0A5N7MWH6</accession>
<gene>
    <name evidence="3" type="ORF">FS320_25470</name>
</gene>
<feature type="region of interest" description="Disordered" evidence="1">
    <location>
        <begin position="74"/>
        <end position="107"/>
    </location>
</feature>
<feature type="compositionally biased region" description="Low complexity" evidence="1">
    <location>
        <begin position="78"/>
        <end position="89"/>
    </location>
</feature>
<keyword evidence="4" id="KW-1185">Reference proteome</keyword>
<proteinExistence type="predicted"/>
<evidence type="ECO:0000313" key="4">
    <source>
        <dbReference type="Proteomes" id="UP000403266"/>
    </source>
</evidence>
<sequence length="107" mass="10108">MRASNLKFAVAAVLVAVPTLVCAEEGGAAAGAIAGGTAGAVVGGPVGAAVGAGIGGVAGGAASGPDQKNVIIEQRDVGTTGSTGCSTTTKQKTDEFGDTTTKQKTEC</sequence>
<feature type="chain" id="PRO_5030135824" description="Glycine zipper domain-containing protein" evidence="2">
    <location>
        <begin position="24"/>
        <end position="107"/>
    </location>
</feature>
<name>A0A5N7MWH6_9HYPH</name>
<feature type="compositionally biased region" description="Basic and acidic residues" evidence="1">
    <location>
        <begin position="91"/>
        <end position="107"/>
    </location>
</feature>
<evidence type="ECO:0008006" key="5">
    <source>
        <dbReference type="Google" id="ProtNLM"/>
    </source>
</evidence>
<dbReference type="AlphaFoldDB" id="A0A5N7MWH6"/>
<dbReference type="Proteomes" id="UP000403266">
    <property type="component" value="Unassembled WGS sequence"/>
</dbReference>
<evidence type="ECO:0000256" key="1">
    <source>
        <dbReference type="SAM" id="MobiDB-lite"/>
    </source>
</evidence>
<comment type="caution">
    <text evidence="3">The sequence shown here is derived from an EMBL/GenBank/DDBJ whole genome shotgun (WGS) entry which is preliminary data.</text>
</comment>
<organism evidence="3 4">
    <name type="scientific">Microvirga tunisiensis</name>
    <dbReference type="NCBI Taxonomy" id="2108360"/>
    <lineage>
        <taxon>Bacteria</taxon>
        <taxon>Pseudomonadati</taxon>
        <taxon>Pseudomonadota</taxon>
        <taxon>Alphaproteobacteria</taxon>
        <taxon>Hyphomicrobiales</taxon>
        <taxon>Methylobacteriaceae</taxon>
        <taxon>Microvirga</taxon>
    </lineage>
</organism>
<evidence type="ECO:0000256" key="2">
    <source>
        <dbReference type="SAM" id="SignalP"/>
    </source>
</evidence>
<dbReference type="EMBL" id="VOSK01000142">
    <property type="protein sequence ID" value="MPR28406.1"/>
    <property type="molecule type" value="Genomic_DNA"/>
</dbReference>
<feature type="signal peptide" evidence="2">
    <location>
        <begin position="1"/>
        <end position="23"/>
    </location>
</feature>
<keyword evidence="2" id="KW-0732">Signal</keyword>